<evidence type="ECO:0000256" key="1">
    <source>
        <dbReference type="SAM" id="MobiDB-lite"/>
    </source>
</evidence>
<protein>
    <submittedName>
        <fullName evidence="2">Uncharacterized protein</fullName>
    </submittedName>
</protein>
<dbReference type="AlphaFoldDB" id="A0AAV5BMI9"/>
<comment type="caution">
    <text evidence="2">The sequence shown here is derived from an EMBL/GenBank/DDBJ whole genome shotgun (WGS) entry which is preliminary data.</text>
</comment>
<keyword evidence="3" id="KW-1185">Reference proteome</keyword>
<reference evidence="2" key="2">
    <citation type="submission" date="2021-12" db="EMBL/GenBank/DDBJ databases">
        <title>Resequencing data analysis of finger millet.</title>
        <authorList>
            <person name="Hatakeyama M."/>
            <person name="Aluri S."/>
            <person name="Balachadran M.T."/>
            <person name="Sivarajan S.R."/>
            <person name="Poveda L."/>
            <person name="Shimizu-Inatsugi R."/>
            <person name="Schlapbach R."/>
            <person name="Sreeman S.M."/>
            <person name="Shimizu K.K."/>
        </authorList>
    </citation>
    <scope>NUCLEOTIDE SEQUENCE</scope>
</reference>
<proteinExistence type="predicted"/>
<reference evidence="2" key="1">
    <citation type="journal article" date="2018" name="DNA Res.">
        <title>Multiple hybrid de novo genome assembly of finger millet, an orphan allotetraploid crop.</title>
        <authorList>
            <person name="Hatakeyama M."/>
            <person name="Aluri S."/>
            <person name="Balachadran M.T."/>
            <person name="Sivarajan S.R."/>
            <person name="Patrignani A."/>
            <person name="Gruter S."/>
            <person name="Poveda L."/>
            <person name="Shimizu-Inatsugi R."/>
            <person name="Baeten J."/>
            <person name="Francoijs K.J."/>
            <person name="Nataraja K.N."/>
            <person name="Reddy Y.A.N."/>
            <person name="Phadnis S."/>
            <person name="Ravikumar R.L."/>
            <person name="Schlapbach R."/>
            <person name="Sreeman S.M."/>
            <person name="Shimizu K.K."/>
        </authorList>
    </citation>
    <scope>NUCLEOTIDE SEQUENCE</scope>
</reference>
<accession>A0AAV5BMI9</accession>
<dbReference type="Proteomes" id="UP001054889">
    <property type="component" value="Unassembled WGS sequence"/>
</dbReference>
<gene>
    <name evidence="2" type="primary">ga03654</name>
    <name evidence="2" type="ORF">PR202_ga03654</name>
</gene>
<feature type="region of interest" description="Disordered" evidence="1">
    <location>
        <begin position="107"/>
        <end position="133"/>
    </location>
</feature>
<dbReference type="EMBL" id="BQKI01000002">
    <property type="protein sequence ID" value="GJM87676.1"/>
    <property type="molecule type" value="Genomic_DNA"/>
</dbReference>
<evidence type="ECO:0000313" key="3">
    <source>
        <dbReference type="Proteomes" id="UP001054889"/>
    </source>
</evidence>
<feature type="region of interest" description="Disordered" evidence="1">
    <location>
        <begin position="1"/>
        <end position="22"/>
    </location>
</feature>
<name>A0AAV5BMI9_ELECO</name>
<sequence>MLAEPTEDGLQPRRRGGTGLAGRLGGIEGSWARFVDTVEKGSWVQLARALEESSWARFAGAVEDGSHISGVVARDCEGAVVGDNLMLQESKIEAGGSVATVRRAQTELDGAGRGRARAHSGAGRQGSGNREHT</sequence>
<organism evidence="2 3">
    <name type="scientific">Eleusine coracana subsp. coracana</name>
    <dbReference type="NCBI Taxonomy" id="191504"/>
    <lineage>
        <taxon>Eukaryota</taxon>
        <taxon>Viridiplantae</taxon>
        <taxon>Streptophyta</taxon>
        <taxon>Embryophyta</taxon>
        <taxon>Tracheophyta</taxon>
        <taxon>Spermatophyta</taxon>
        <taxon>Magnoliopsida</taxon>
        <taxon>Liliopsida</taxon>
        <taxon>Poales</taxon>
        <taxon>Poaceae</taxon>
        <taxon>PACMAD clade</taxon>
        <taxon>Chloridoideae</taxon>
        <taxon>Cynodonteae</taxon>
        <taxon>Eleusininae</taxon>
        <taxon>Eleusine</taxon>
    </lineage>
</organism>
<evidence type="ECO:0000313" key="2">
    <source>
        <dbReference type="EMBL" id="GJM87676.1"/>
    </source>
</evidence>